<evidence type="ECO:0000256" key="1">
    <source>
        <dbReference type="SAM" id="MobiDB-lite"/>
    </source>
</evidence>
<reference evidence="3" key="2">
    <citation type="journal article" date="2013" name="PLoS Genet.">
        <title>Comparative genome structure, secondary metabolite, and effector coding capacity across Cochliobolus pathogens.</title>
        <authorList>
            <person name="Condon B.J."/>
            <person name="Leng Y."/>
            <person name="Wu D."/>
            <person name="Bushley K.E."/>
            <person name="Ohm R.A."/>
            <person name="Otillar R."/>
            <person name="Martin J."/>
            <person name="Schackwitz W."/>
            <person name="Grimwood J."/>
            <person name="MohdZainudin N."/>
            <person name="Xue C."/>
            <person name="Wang R."/>
            <person name="Manning V.A."/>
            <person name="Dhillon B."/>
            <person name="Tu Z.J."/>
            <person name="Steffenson B.J."/>
            <person name="Salamov A."/>
            <person name="Sun H."/>
            <person name="Lowry S."/>
            <person name="LaButti K."/>
            <person name="Han J."/>
            <person name="Copeland A."/>
            <person name="Lindquist E."/>
            <person name="Barry K."/>
            <person name="Schmutz J."/>
            <person name="Baker S.E."/>
            <person name="Ciuffetti L.M."/>
            <person name="Grigoriev I.V."/>
            <person name="Zhong S."/>
            <person name="Turgeon B.G."/>
        </authorList>
    </citation>
    <scope>NUCLEOTIDE SEQUENCE [LARGE SCALE GENOMIC DNA]</scope>
    <source>
        <strain evidence="3">C5 / ATCC 48332 / race O</strain>
    </source>
</reference>
<organism evidence="2 3">
    <name type="scientific">Cochliobolus heterostrophus (strain C5 / ATCC 48332 / race O)</name>
    <name type="common">Southern corn leaf blight fungus</name>
    <name type="synonym">Bipolaris maydis</name>
    <dbReference type="NCBI Taxonomy" id="701091"/>
    <lineage>
        <taxon>Eukaryota</taxon>
        <taxon>Fungi</taxon>
        <taxon>Dikarya</taxon>
        <taxon>Ascomycota</taxon>
        <taxon>Pezizomycotina</taxon>
        <taxon>Dothideomycetes</taxon>
        <taxon>Pleosporomycetidae</taxon>
        <taxon>Pleosporales</taxon>
        <taxon>Pleosporineae</taxon>
        <taxon>Pleosporaceae</taxon>
        <taxon>Bipolaris</taxon>
    </lineage>
</organism>
<proteinExistence type="predicted"/>
<evidence type="ECO:0000313" key="2">
    <source>
        <dbReference type="EMBL" id="EMD84629.1"/>
    </source>
</evidence>
<reference evidence="2 3" key="1">
    <citation type="journal article" date="2012" name="PLoS Pathog.">
        <title>Diverse lifestyles and strategies of plant pathogenesis encoded in the genomes of eighteen Dothideomycetes fungi.</title>
        <authorList>
            <person name="Ohm R.A."/>
            <person name="Feau N."/>
            <person name="Henrissat B."/>
            <person name="Schoch C.L."/>
            <person name="Horwitz B.A."/>
            <person name="Barry K.W."/>
            <person name="Condon B.J."/>
            <person name="Copeland A.C."/>
            <person name="Dhillon B."/>
            <person name="Glaser F."/>
            <person name="Hesse C.N."/>
            <person name="Kosti I."/>
            <person name="LaButti K."/>
            <person name="Lindquist E.A."/>
            <person name="Lucas S."/>
            <person name="Salamov A.A."/>
            <person name="Bradshaw R.E."/>
            <person name="Ciuffetti L."/>
            <person name="Hamelin R.C."/>
            <person name="Kema G.H.J."/>
            <person name="Lawrence C."/>
            <person name="Scott J.A."/>
            <person name="Spatafora J.W."/>
            <person name="Turgeon B.G."/>
            <person name="de Wit P.J.G.M."/>
            <person name="Zhong S."/>
            <person name="Goodwin S.B."/>
            <person name="Grigoriev I.V."/>
        </authorList>
    </citation>
    <scope>NUCLEOTIDE SEQUENCE [LARGE SCALE GENOMIC DNA]</scope>
    <source>
        <strain evidence="3">C5 / ATCC 48332 / race O</strain>
    </source>
</reference>
<sequence>MADSIFKVPKLKGSSNYDMWAIRIQSILIQQDCGDIAVIADLTPEERPESFKNNETKSNKIVTARDVQILEGVFNDQAYDLESQLVIDQYNDQSDDQSNDQLNADPNTNQNLHPMVDQTKPVNQNDQKSTNQMKTVGRNPIVLIKNRARTTESALSTEVTTEDIILEEILFTSKDITDPKNYSQVLKHDNKDQYLLAMQKELDQLQKNNTWTLVPRPSNQPVLKGRWQINQISAA</sequence>
<evidence type="ECO:0000313" key="3">
    <source>
        <dbReference type="Proteomes" id="UP000016936"/>
    </source>
</evidence>
<gene>
    <name evidence="2" type="ORF">COCHEDRAFT_1220041</name>
</gene>
<dbReference type="EMBL" id="KB445636">
    <property type="protein sequence ID" value="EMD84629.1"/>
    <property type="molecule type" value="Genomic_DNA"/>
</dbReference>
<dbReference type="OrthoDB" id="3768101at2759"/>
<evidence type="ECO:0008006" key="4">
    <source>
        <dbReference type="Google" id="ProtNLM"/>
    </source>
</evidence>
<accession>M2TDP0</accession>
<feature type="compositionally biased region" description="Polar residues" evidence="1">
    <location>
        <begin position="120"/>
        <end position="130"/>
    </location>
</feature>
<name>M2TDP0_COCH5</name>
<keyword evidence="3" id="KW-1185">Reference proteome</keyword>
<protein>
    <recommendedName>
        <fullName evidence="4">DUF4219 domain-containing protein</fullName>
    </recommendedName>
</protein>
<dbReference type="Proteomes" id="UP000016936">
    <property type="component" value="Unassembled WGS sequence"/>
</dbReference>
<dbReference type="AlphaFoldDB" id="M2TDP0"/>
<feature type="compositionally biased region" description="Polar residues" evidence="1">
    <location>
        <begin position="102"/>
        <end position="112"/>
    </location>
</feature>
<feature type="region of interest" description="Disordered" evidence="1">
    <location>
        <begin position="93"/>
        <end position="130"/>
    </location>
</feature>
<dbReference type="HOGENOM" id="CLU_1180116_0_0_1"/>